<dbReference type="AlphaFoldDB" id="A0A090DZB9"/>
<gene>
    <name evidence="5" type="ORF">CSEC_1201</name>
</gene>
<dbReference type="EMBL" id="CCEJ010000005">
    <property type="protein sequence ID" value="CDR34024.1"/>
    <property type="molecule type" value="Genomic_DNA"/>
</dbReference>
<feature type="coiled-coil region" evidence="3">
    <location>
        <begin position="723"/>
        <end position="774"/>
    </location>
</feature>
<reference evidence="5" key="1">
    <citation type="submission" date="2013-12" db="EMBL/GenBank/DDBJ databases">
        <authorList>
            <person name="Linke B."/>
        </authorList>
    </citation>
    <scope>NUCLEOTIDE SEQUENCE [LARGE SCALE GENOMIC DNA]</scope>
    <source>
        <strain evidence="5">CRIB-18</strain>
    </source>
</reference>
<keyword evidence="6" id="KW-1185">Reference proteome</keyword>
<accession>A0A090DZB9</accession>
<dbReference type="OrthoDB" id="23270at2"/>
<comment type="subcellular location">
    <subcellularLocation>
        <location evidence="1">Cytoplasm</location>
    </subcellularLocation>
</comment>
<proteinExistence type="predicted"/>
<dbReference type="eggNOG" id="ENOG50334N9">
    <property type="taxonomic scope" value="Bacteria"/>
</dbReference>
<dbReference type="Pfam" id="PF24390">
    <property type="entry name" value="PRTase-CE"/>
    <property type="match status" value="1"/>
</dbReference>
<dbReference type="PANTHER" id="PTHR31250">
    <property type="entry name" value="IQ DOMAIN-CONTAINING PROTEIN IQM3"/>
    <property type="match status" value="1"/>
</dbReference>
<dbReference type="InterPro" id="IPR056920">
    <property type="entry name" value="PRTase-CE"/>
</dbReference>
<dbReference type="RefSeq" id="WP_041017581.1">
    <property type="nucleotide sequence ID" value="NZ_CCEJ010000005.1"/>
</dbReference>
<evidence type="ECO:0000313" key="5">
    <source>
        <dbReference type="EMBL" id="CDR34024.1"/>
    </source>
</evidence>
<dbReference type="GO" id="GO:0005737">
    <property type="term" value="C:cytoplasm"/>
    <property type="evidence" value="ECO:0007669"/>
    <property type="project" value="UniProtKB-SubCell"/>
</dbReference>
<dbReference type="InterPro" id="IPR044159">
    <property type="entry name" value="IQM"/>
</dbReference>
<evidence type="ECO:0000256" key="3">
    <source>
        <dbReference type="SAM" id="Coils"/>
    </source>
</evidence>
<comment type="caution">
    <text evidence="5">The sequence shown here is derived from an EMBL/GenBank/DDBJ whole genome shotgun (WGS) entry which is preliminary data.</text>
</comment>
<dbReference type="STRING" id="1437425.CSEC_1201"/>
<dbReference type="PANTHER" id="PTHR31250:SF27">
    <property type="entry name" value="IQ DOMAIN-CONTAINING PROTEIN IQM5"/>
    <property type="match status" value="1"/>
</dbReference>
<evidence type="ECO:0000313" key="6">
    <source>
        <dbReference type="Proteomes" id="UP000031552"/>
    </source>
</evidence>
<reference evidence="5" key="2">
    <citation type="submission" date="2014-09" db="EMBL/GenBank/DDBJ databases">
        <title>Criblamydia sequanensis harbors a mega-plasmid encoding arsenite resistance.</title>
        <authorList>
            <person name="Bertelli C."/>
            <person name="Goesmann A."/>
            <person name="Greub G."/>
        </authorList>
    </citation>
    <scope>NUCLEOTIDE SEQUENCE [LARGE SCALE GENOMIC DNA]</scope>
    <source>
        <strain evidence="5">CRIB-18</strain>
    </source>
</reference>
<keyword evidence="2" id="KW-0963">Cytoplasm</keyword>
<evidence type="ECO:0000256" key="1">
    <source>
        <dbReference type="ARBA" id="ARBA00004496"/>
    </source>
</evidence>
<evidence type="ECO:0000259" key="4">
    <source>
        <dbReference type="Pfam" id="PF24390"/>
    </source>
</evidence>
<name>A0A090DZB9_9BACT</name>
<protein>
    <recommendedName>
        <fullName evidence="4">PRTase-CE domain-containing protein</fullName>
    </recommendedName>
</protein>
<keyword evidence="3" id="KW-0175">Coiled coil</keyword>
<feature type="domain" description="PRTase-CE" evidence="4">
    <location>
        <begin position="549"/>
        <end position="758"/>
    </location>
</feature>
<sequence>MEQSSSSLPRSYLGEAEALKLLDKIHDNEEIDEAIPKLLSMAQTLLKSPDSNLGRMMLYLRASCMELDDKVQDGNQPFQELVKCINNIAEKHHLRKLPSLKHEEKTFLDRFRDVGAEVLKLVRTKEEEDLALDSEYWIEARGLTLDSGDERYQGHFYPAKDTRIGLHLHKWQTQINNDGQPFREVMNFKTYLETYAKDEFASYESLDVHYLTPKELDTLRVTFDSEGLPLLPSNHFSLWLNTYNDKYKTFDDSYRNFLKELPSEEVLKEPTPLPPGEYLFLVNTEGELLIAKKVKGEMHHSSLSQGKPAKSVGELTIGADGKISSINAYSGHYKPFSKHLMPFLEIFERNSLPFSFQIEGQYQNGKSFVIPKENIEEYLGIRQEFSPLLNAFQIELEKPYSEETDDLMLNLVHFQRRAGSDLELKEEIRQLITKLMQKKISNSLSNEASPDLNLLKDLASVYKTHLQTNEERTLFLYLKKKVLDSRPSQEELEVLRSIRASQALLRKEDFEVISKTKSYHKLISLSPEPPVRSNLRDPDLEKLWIESHEKDVREPLRKLCERLVHVSFEDLEVSFEKSIDAFNLWIEEQKNKDYLCVVANGKSNIWMAELALPHLSRLPTEIWDSNLDNFTNFVISSRMEHLQADLYIPSNIVFFDDGIYSGEQMAKFICLALGSFIPLHEIFGAPPPKIIVISAYATTYGMDKVKAAAENYYRVKTMDIPFIERLEEKVRKGDESVDDLESVIKAKASLIETKEALERLKLAYNSEKKKWKEEIKSLSPPPDAQELFELRKAFDARNKPYKEAKIEYNLALSRYESAISDGHQNLQKIKTARERQDKVLELFFDKIIVMPFTPIQTVAQVLEDDTHTIDVLNKMWWPEETGQDIYSRGAESHGAFYFDHKVPDLVSFPEALESGLIFTSDNRVLTEKGYLEGAIVNPDSKIYDPLTRPVIIPFIPKTVPPYKPEFESFKKEI</sequence>
<dbReference type="Proteomes" id="UP000031552">
    <property type="component" value="Unassembled WGS sequence"/>
</dbReference>
<evidence type="ECO:0000256" key="2">
    <source>
        <dbReference type="ARBA" id="ARBA00022490"/>
    </source>
</evidence>
<organism evidence="5 6">
    <name type="scientific">Candidatus Criblamydia sequanensis CRIB-18</name>
    <dbReference type="NCBI Taxonomy" id="1437425"/>
    <lineage>
        <taxon>Bacteria</taxon>
        <taxon>Pseudomonadati</taxon>
        <taxon>Chlamydiota</taxon>
        <taxon>Chlamydiia</taxon>
        <taxon>Parachlamydiales</taxon>
        <taxon>Candidatus Criblamydiaceae</taxon>
        <taxon>Candidatus Criblamydia</taxon>
    </lineage>
</organism>